<dbReference type="Proteomes" id="UP000037696">
    <property type="component" value="Unassembled WGS sequence"/>
</dbReference>
<dbReference type="AlphaFoldDB" id="A0A0M8PAM3"/>
<proteinExistence type="predicted"/>
<sequence length="219" mass="24540">MEPPIRHNGQAATHPRILICAPFDESLSLFYFFSPSPLCPLEGLLIDLLQGPFASRHSKPCSGSISSPLSNGCRRFLREKKNLEGEKKKKKKNHLYLRNFILTDIFLPPFAPAFFYELVLGRSPSLVHCSPTLCDTWTLNLDVNLSTLQPRKEKKKKKHYLELVGRKPVSVCQCDAKLPCLLDPVSILMDIGDSASGVFESFLARQSGLPYGHLCSQLL</sequence>
<name>A0A0M8PAM3_9EURO</name>
<gene>
    <name evidence="1" type="ORF">ACN38_g339</name>
</gene>
<comment type="caution">
    <text evidence="1">The sequence shown here is derived from an EMBL/GenBank/DDBJ whole genome shotgun (WGS) entry which is preliminary data.</text>
</comment>
<evidence type="ECO:0000313" key="1">
    <source>
        <dbReference type="EMBL" id="KOS48686.1"/>
    </source>
</evidence>
<dbReference type="EMBL" id="LHQQ01000003">
    <property type="protein sequence ID" value="KOS48686.1"/>
    <property type="molecule type" value="Genomic_DNA"/>
</dbReference>
<evidence type="ECO:0000313" key="2">
    <source>
        <dbReference type="Proteomes" id="UP000037696"/>
    </source>
</evidence>
<accession>A0A0M8PAM3</accession>
<organism evidence="1 2">
    <name type="scientific">Penicillium nordicum</name>
    <dbReference type="NCBI Taxonomy" id="229535"/>
    <lineage>
        <taxon>Eukaryota</taxon>
        <taxon>Fungi</taxon>
        <taxon>Dikarya</taxon>
        <taxon>Ascomycota</taxon>
        <taxon>Pezizomycotina</taxon>
        <taxon>Eurotiomycetes</taxon>
        <taxon>Eurotiomycetidae</taxon>
        <taxon>Eurotiales</taxon>
        <taxon>Aspergillaceae</taxon>
        <taxon>Penicillium</taxon>
    </lineage>
</organism>
<keyword evidence="2" id="KW-1185">Reference proteome</keyword>
<protein>
    <submittedName>
        <fullName evidence="1">Uncharacterized protein</fullName>
    </submittedName>
</protein>
<reference evidence="1 2" key="1">
    <citation type="submission" date="2015-08" db="EMBL/GenBank/DDBJ databases">
        <title>Genome sequencing of Penicillium nordicum.</title>
        <authorList>
            <person name="Nguyen H.D."/>
            <person name="Seifert K.A."/>
        </authorList>
    </citation>
    <scope>NUCLEOTIDE SEQUENCE [LARGE SCALE GENOMIC DNA]</scope>
    <source>
        <strain evidence="1 2">DAOMC 185683</strain>
    </source>
</reference>